<dbReference type="PANTHER" id="PTHR48086">
    <property type="entry name" value="SODIUM/PROLINE SYMPORTER-RELATED"/>
    <property type="match status" value="1"/>
</dbReference>
<dbReference type="InterPro" id="IPR001734">
    <property type="entry name" value="Na/solute_symporter"/>
</dbReference>
<evidence type="ECO:0000256" key="7">
    <source>
        <dbReference type="ARBA" id="ARBA00022989"/>
    </source>
</evidence>
<keyword evidence="6" id="KW-0769">Symport</keyword>
<organism evidence="9">
    <name type="scientific">freshwater metagenome</name>
    <dbReference type="NCBI Taxonomy" id="449393"/>
    <lineage>
        <taxon>unclassified sequences</taxon>
        <taxon>metagenomes</taxon>
        <taxon>ecological metagenomes</taxon>
    </lineage>
</organism>
<dbReference type="PANTHER" id="PTHR48086:SF6">
    <property type="entry name" value="CATION_ACETATE SYMPORTER ACTP"/>
    <property type="match status" value="1"/>
</dbReference>
<keyword evidence="5" id="KW-0812">Transmembrane</keyword>
<evidence type="ECO:0000256" key="5">
    <source>
        <dbReference type="ARBA" id="ARBA00022692"/>
    </source>
</evidence>
<keyword evidence="4" id="KW-1003">Cell membrane</keyword>
<protein>
    <submittedName>
        <fullName evidence="9">Unannotated protein</fullName>
    </submittedName>
</protein>
<evidence type="ECO:0000256" key="8">
    <source>
        <dbReference type="ARBA" id="ARBA00023136"/>
    </source>
</evidence>
<dbReference type="GO" id="GO:0015123">
    <property type="term" value="F:acetate transmembrane transporter activity"/>
    <property type="evidence" value="ECO:0007669"/>
    <property type="project" value="TreeGrafter"/>
</dbReference>
<evidence type="ECO:0000256" key="6">
    <source>
        <dbReference type="ARBA" id="ARBA00022847"/>
    </source>
</evidence>
<proteinExistence type="inferred from homology"/>
<keyword evidence="8" id="KW-0472">Membrane</keyword>
<dbReference type="InterPro" id="IPR050277">
    <property type="entry name" value="Sodium:Solute_Symporter"/>
</dbReference>
<dbReference type="Gene3D" id="1.20.1730.10">
    <property type="entry name" value="Sodium/glucose cotransporter"/>
    <property type="match status" value="1"/>
</dbReference>
<evidence type="ECO:0000313" key="9">
    <source>
        <dbReference type="EMBL" id="CAB5040504.1"/>
    </source>
</evidence>
<sequence length="203" mass="22035">MGSTYADLGSHLPATSRANAANSSYAAAWQDKPLVRAILRFELIDNASSRSQGHRLAQDHWQTSRRSEGDWGIASSSLEQEGQSALIQADWFDDYADCLERQIRSLQEIMSDHRGASRSYRIGASGEQAVAASLERVIIDLAITLVIVIRVWRPHRNTTDFFAAGRTFTGGQNGNAIAGNYLSAASIIGLAGANAIYGFDGFL</sequence>
<evidence type="ECO:0000256" key="4">
    <source>
        <dbReference type="ARBA" id="ARBA00022475"/>
    </source>
</evidence>
<keyword evidence="7" id="KW-1133">Transmembrane helix</keyword>
<evidence type="ECO:0000256" key="3">
    <source>
        <dbReference type="ARBA" id="ARBA00022448"/>
    </source>
</evidence>
<dbReference type="InterPro" id="IPR038377">
    <property type="entry name" value="Na/Glc_symporter_sf"/>
</dbReference>
<dbReference type="GO" id="GO:0006847">
    <property type="term" value="P:plasma membrane acetate transport"/>
    <property type="evidence" value="ECO:0007669"/>
    <property type="project" value="TreeGrafter"/>
</dbReference>
<dbReference type="EMBL" id="CAFBPU010000080">
    <property type="protein sequence ID" value="CAB5040504.1"/>
    <property type="molecule type" value="Genomic_DNA"/>
</dbReference>
<comment type="subcellular location">
    <subcellularLocation>
        <location evidence="1">Cell membrane</location>
        <topology evidence="1">Multi-pass membrane protein</topology>
    </subcellularLocation>
</comment>
<dbReference type="Pfam" id="PF00474">
    <property type="entry name" value="SSF"/>
    <property type="match status" value="1"/>
</dbReference>
<dbReference type="GO" id="GO:0005886">
    <property type="term" value="C:plasma membrane"/>
    <property type="evidence" value="ECO:0007669"/>
    <property type="project" value="UniProtKB-SubCell"/>
</dbReference>
<accession>A0A6J7SGM4</accession>
<evidence type="ECO:0000256" key="1">
    <source>
        <dbReference type="ARBA" id="ARBA00004651"/>
    </source>
</evidence>
<evidence type="ECO:0000256" key="2">
    <source>
        <dbReference type="ARBA" id="ARBA00006434"/>
    </source>
</evidence>
<keyword evidence="3" id="KW-0813">Transport</keyword>
<dbReference type="AlphaFoldDB" id="A0A6J7SGM4"/>
<name>A0A6J7SGM4_9ZZZZ</name>
<comment type="similarity">
    <text evidence="2">Belongs to the sodium:solute symporter (SSF) (TC 2.A.21) family.</text>
</comment>
<gene>
    <name evidence="9" type="ORF">UFOPK4150_02346</name>
</gene>
<reference evidence="9" key="1">
    <citation type="submission" date="2020-05" db="EMBL/GenBank/DDBJ databases">
        <authorList>
            <person name="Chiriac C."/>
            <person name="Salcher M."/>
            <person name="Ghai R."/>
            <person name="Kavagutti S V."/>
        </authorList>
    </citation>
    <scope>NUCLEOTIDE SEQUENCE</scope>
</reference>
<dbReference type="PROSITE" id="PS50283">
    <property type="entry name" value="NA_SOLUT_SYMP_3"/>
    <property type="match status" value="1"/>
</dbReference>
<dbReference type="GO" id="GO:0015293">
    <property type="term" value="F:symporter activity"/>
    <property type="evidence" value="ECO:0007669"/>
    <property type="project" value="UniProtKB-KW"/>
</dbReference>